<protein>
    <submittedName>
        <fullName evidence="3">SDR family NAD(P)-dependent oxidoreductase</fullName>
    </submittedName>
</protein>
<dbReference type="InterPro" id="IPR002347">
    <property type="entry name" value="SDR_fam"/>
</dbReference>
<dbReference type="PRINTS" id="PR00080">
    <property type="entry name" value="SDRFAMILY"/>
</dbReference>
<dbReference type="RefSeq" id="WP_350401665.1">
    <property type="nucleotide sequence ID" value="NZ_JBELOE010000200.1"/>
</dbReference>
<dbReference type="SUPFAM" id="SSF51735">
    <property type="entry name" value="NAD(P)-binding Rossmann-fold domains"/>
    <property type="match status" value="1"/>
</dbReference>
<dbReference type="InterPro" id="IPR020904">
    <property type="entry name" value="Sc_DH/Rdtase_CS"/>
</dbReference>
<dbReference type="PANTHER" id="PTHR42879:SF2">
    <property type="entry name" value="3-OXOACYL-[ACYL-CARRIER-PROTEIN] REDUCTASE FABG"/>
    <property type="match status" value="1"/>
</dbReference>
<keyword evidence="4" id="KW-1185">Reference proteome</keyword>
<dbReference type="Pfam" id="PF13561">
    <property type="entry name" value="adh_short_C2"/>
    <property type="match status" value="1"/>
</dbReference>
<dbReference type="InterPro" id="IPR057326">
    <property type="entry name" value="KR_dom"/>
</dbReference>
<evidence type="ECO:0000256" key="1">
    <source>
        <dbReference type="ARBA" id="ARBA00006484"/>
    </source>
</evidence>
<evidence type="ECO:0000313" key="4">
    <source>
        <dbReference type="Proteomes" id="UP001467690"/>
    </source>
</evidence>
<dbReference type="PANTHER" id="PTHR42879">
    <property type="entry name" value="3-OXOACYL-(ACYL-CARRIER-PROTEIN) REDUCTASE"/>
    <property type="match status" value="1"/>
</dbReference>
<sequence length="247" mass="26368">MQQDKSILIVGATGGIGSHTAKALAKQGYGLIISARNLDKLESLKAELLQLGAAGVECFVLDLQDSSAIKGLFQFIQKQVKHLYGLVNCAGTLHESPLMMIRPDDIQAQVNLHLTSSILLAQYASRLMVRNKQGVIVFLSSVVAAQGASGQALYAACKSSLFGLTKSLAKELGGQNIRVNLIEPGFIETELVAHYSDEQRAELKQQTALKSLGQADDVAQLISFLISSKARYITAQNIAVDGGLALS</sequence>
<dbReference type="Gene3D" id="3.40.50.720">
    <property type="entry name" value="NAD(P)-binding Rossmann-like Domain"/>
    <property type="match status" value="1"/>
</dbReference>
<comment type="similarity">
    <text evidence="1">Belongs to the short-chain dehydrogenases/reductases (SDR) family.</text>
</comment>
<dbReference type="PRINTS" id="PR00081">
    <property type="entry name" value="GDHRDH"/>
</dbReference>
<reference evidence="3 4" key="1">
    <citation type="submission" date="2024-06" db="EMBL/GenBank/DDBJ databases">
        <authorList>
            <person name="Chen R.Y."/>
        </authorList>
    </citation>
    <scope>NUCLEOTIDE SEQUENCE [LARGE SCALE GENOMIC DNA]</scope>
    <source>
        <strain evidence="3 4">D2</strain>
    </source>
</reference>
<evidence type="ECO:0000313" key="3">
    <source>
        <dbReference type="EMBL" id="MER2492166.1"/>
    </source>
</evidence>
<dbReference type="SMART" id="SM00822">
    <property type="entry name" value="PKS_KR"/>
    <property type="match status" value="1"/>
</dbReference>
<dbReference type="InterPro" id="IPR036291">
    <property type="entry name" value="NAD(P)-bd_dom_sf"/>
</dbReference>
<dbReference type="PROSITE" id="PS00061">
    <property type="entry name" value="ADH_SHORT"/>
    <property type="match status" value="1"/>
</dbReference>
<comment type="caution">
    <text evidence="3">The sequence shown here is derived from an EMBL/GenBank/DDBJ whole genome shotgun (WGS) entry which is preliminary data.</text>
</comment>
<dbReference type="Proteomes" id="UP001467690">
    <property type="component" value="Unassembled WGS sequence"/>
</dbReference>
<gene>
    <name evidence="3" type="ORF">ABS311_09760</name>
</gene>
<dbReference type="InterPro" id="IPR050259">
    <property type="entry name" value="SDR"/>
</dbReference>
<proteinExistence type="inferred from homology"/>
<accession>A0ABV1RGU8</accession>
<evidence type="ECO:0000259" key="2">
    <source>
        <dbReference type="SMART" id="SM00822"/>
    </source>
</evidence>
<organism evidence="3 4">
    <name type="scientific">Catenovulum sediminis</name>
    <dbReference type="NCBI Taxonomy" id="1740262"/>
    <lineage>
        <taxon>Bacteria</taxon>
        <taxon>Pseudomonadati</taxon>
        <taxon>Pseudomonadota</taxon>
        <taxon>Gammaproteobacteria</taxon>
        <taxon>Alteromonadales</taxon>
        <taxon>Alteromonadaceae</taxon>
        <taxon>Catenovulum</taxon>
    </lineage>
</organism>
<feature type="domain" description="Ketoreductase" evidence="2">
    <location>
        <begin position="5"/>
        <end position="185"/>
    </location>
</feature>
<dbReference type="EMBL" id="JBELOE010000200">
    <property type="protein sequence ID" value="MER2492166.1"/>
    <property type="molecule type" value="Genomic_DNA"/>
</dbReference>
<name>A0ABV1RGU8_9ALTE</name>